<dbReference type="InterPro" id="IPR041669">
    <property type="entry name" value="TetR_C_15"/>
</dbReference>
<keyword evidence="3" id="KW-0804">Transcription</keyword>
<dbReference type="GO" id="GO:0003700">
    <property type="term" value="F:DNA-binding transcription factor activity"/>
    <property type="evidence" value="ECO:0007669"/>
    <property type="project" value="TreeGrafter"/>
</dbReference>
<dbReference type="Gene3D" id="1.10.357.10">
    <property type="entry name" value="Tetracycline Repressor, domain 2"/>
    <property type="match status" value="1"/>
</dbReference>
<keyword evidence="7" id="KW-1185">Reference proteome</keyword>
<dbReference type="Proteomes" id="UP000315751">
    <property type="component" value="Unassembled WGS sequence"/>
</dbReference>
<organism evidence="6 7">
    <name type="scientific">Nitrospirillum amazonense</name>
    <dbReference type="NCBI Taxonomy" id="28077"/>
    <lineage>
        <taxon>Bacteria</taxon>
        <taxon>Pseudomonadati</taxon>
        <taxon>Pseudomonadota</taxon>
        <taxon>Alphaproteobacteria</taxon>
        <taxon>Rhodospirillales</taxon>
        <taxon>Azospirillaceae</taxon>
        <taxon>Nitrospirillum</taxon>
    </lineage>
</organism>
<evidence type="ECO:0000259" key="5">
    <source>
        <dbReference type="PROSITE" id="PS50977"/>
    </source>
</evidence>
<protein>
    <submittedName>
        <fullName evidence="6">TetR family transcriptional regulator</fullName>
    </submittedName>
</protein>
<evidence type="ECO:0000256" key="3">
    <source>
        <dbReference type="ARBA" id="ARBA00023163"/>
    </source>
</evidence>
<evidence type="ECO:0000256" key="1">
    <source>
        <dbReference type="ARBA" id="ARBA00023015"/>
    </source>
</evidence>
<dbReference type="Pfam" id="PF17918">
    <property type="entry name" value="TetR_C_15"/>
    <property type="match status" value="1"/>
</dbReference>
<dbReference type="InterPro" id="IPR009057">
    <property type="entry name" value="Homeodomain-like_sf"/>
</dbReference>
<dbReference type="RefSeq" id="WP_145729527.1">
    <property type="nucleotide sequence ID" value="NZ_VITR01000002.1"/>
</dbReference>
<dbReference type="InterPro" id="IPR001647">
    <property type="entry name" value="HTH_TetR"/>
</dbReference>
<dbReference type="SUPFAM" id="SSF46689">
    <property type="entry name" value="Homeodomain-like"/>
    <property type="match status" value="1"/>
</dbReference>
<sequence>MSSQKSTSADTAVTGAAATDVLDAGRAPKRARGRMRVAALLDAATLVFAEKGYDAATMTEIAARSSTAIGSLYRFFPSKEALAEGLLHRYGERASAGLDAIAARAHDMTAAQMADALLDLMMALKSERTALKVLMDARVDGANRRRYLLGVIRGRMAGVLSAHAPGLSADRADLLSIMLLHLMKTIPELAEEAEAAALFQEMRLVLSAYLTAAVAGG</sequence>
<dbReference type="Pfam" id="PF00440">
    <property type="entry name" value="TetR_N"/>
    <property type="match status" value="1"/>
</dbReference>
<dbReference type="GO" id="GO:0000976">
    <property type="term" value="F:transcription cis-regulatory region binding"/>
    <property type="evidence" value="ECO:0007669"/>
    <property type="project" value="TreeGrafter"/>
</dbReference>
<dbReference type="PROSITE" id="PS50977">
    <property type="entry name" value="HTH_TETR_2"/>
    <property type="match status" value="1"/>
</dbReference>
<comment type="caution">
    <text evidence="6">The sequence shown here is derived from an EMBL/GenBank/DDBJ whole genome shotgun (WGS) entry which is preliminary data.</text>
</comment>
<dbReference type="PANTHER" id="PTHR30055">
    <property type="entry name" value="HTH-TYPE TRANSCRIPTIONAL REGULATOR RUTR"/>
    <property type="match status" value="1"/>
</dbReference>
<evidence type="ECO:0000313" key="7">
    <source>
        <dbReference type="Proteomes" id="UP000315751"/>
    </source>
</evidence>
<evidence type="ECO:0000313" key="6">
    <source>
        <dbReference type="EMBL" id="TWB45083.1"/>
    </source>
</evidence>
<dbReference type="PANTHER" id="PTHR30055:SF234">
    <property type="entry name" value="HTH-TYPE TRANSCRIPTIONAL REGULATOR BETI"/>
    <property type="match status" value="1"/>
</dbReference>
<proteinExistence type="predicted"/>
<keyword evidence="2 4" id="KW-0238">DNA-binding</keyword>
<evidence type="ECO:0000256" key="4">
    <source>
        <dbReference type="PROSITE-ProRule" id="PRU00335"/>
    </source>
</evidence>
<gene>
    <name evidence="6" type="ORF">FBZ90_10233</name>
</gene>
<keyword evidence="1" id="KW-0805">Transcription regulation</keyword>
<reference evidence="6 7" key="1">
    <citation type="submission" date="2019-06" db="EMBL/GenBank/DDBJ databases">
        <title>Genomic Encyclopedia of Type Strains, Phase IV (KMG-V): Genome sequencing to study the core and pangenomes of soil and plant-associated prokaryotes.</title>
        <authorList>
            <person name="Whitman W."/>
        </authorList>
    </citation>
    <scope>NUCLEOTIDE SEQUENCE [LARGE SCALE GENOMIC DNA]</scope>
    <source>
        <strain evidence="6 7">BR 11622</strain>
    </source>
</reference>
<name>A0A560HF91_9PROT</name>
<dbReference type="AlphaFoldDB" id="A0A560HF91"/>
<dbReference type="InterPro" id="IPR050109">
    <property type="entry name" value="HTH-type_TetR-like_transc_reg"/>
</dbReference>
<evidence type="ECO:0000256" key="2">
    <source>
        <dbReference type="ARBA" id="ARBA00023125"/>
    </source>
</evidence>
<accession>A0A560HF91</accession>
<feature type="DNA-binding region" description="H-T-H motif" evidence="4">
    <location>
        <begin position="57"/>
        <end position="76"/>
    </location>
</feature>
<feature type="domain" description="HTH tetR-type" evidence="5">
    <location>
        <begin position="34"/>
        <end position="94"/>
    </location>
</feature>
<dbReference type="OrthoDB" id="9802802at2"/>
<dbReference type="PRINTS" id="PR00455">
    <property type="entry name" value="HTHTETR"/>
</dbReference>
<dbReference type="EMBL" id="VITR01000002">
    <property type="protein sequence ID" value="TWB45083.1"/>
    <property type="molecule type" value="Genomic_DNA"/>
</dbReference>